<dbReference type="Pfam" id="PF18911">
    <property type="entry name" value="PKD_4"/>
    <property type="match status" value="1"/>
</dbReference>
<dbReference type="EMBL" id="MEWR01000006">
    <property type="protein sequence ID" value="OGC82480.1"/>
    <property type="molecule type" value="Genomic_DNA"/>
</dbReference>
<comment type="caution">
    <text evidence="4">The sequence shown here is derived from an EMBL/GenBank/DDBJ whole genome shotgun (WGS) entry which is preliminary data.</text>
</comment>
<protein>
    <recommendedName>
        <fullName evidence="3">PKD domain-containing protein</fullName>
    </recommendedName>
</protein>
<evidence type="ECO:0000313" key="5">
    <source>
        <dbReference type="Proteomes" id="UP000177614"/>
    </source>
</evidence>
<dbReference type="PROSITE" id="PS50093">
    <property type="entry name" value="PKD"/>
    <property type="match status" value="1"/>
</dbReference>
<feature type="chain" id="PRO_5009515368" description="PKD domain-containing protein" evidence="2">
    <location>
        <begin position="27"/>
        <end position="494"/>
    </location>
</feature>
<dbReference type="InterPro" id="IPR022409">
    <property type="entry name" value="PKD/Chitinase_dom"/>
</dbReference>
<feature type="transmembrane region" description="Helical" evidence="1">
    <location>
        <begin position="449"/>
        <end position="469"/>
    </location>
</feature>
<feature type="transmembrane region" description="Helical" evidence="1">
    <location>
        <begin position="423"/>
        <end position="442"/>
    </location>
</feature>
<feature type="signal peptide" evidence="2">
    <location>
        <begin position="1"/>
        <end position="26"/>
    </location>
</feature>
<name>A0A1F4XLH7_9BACT</name>
<dbReference type="SMART" id="SM00089">
    <property type="entry name" value="PKD"/>
    <property type="match status" value="1"/>
</dbReference>
<dbReference type="InterPro" id="IPR000601">
    <property type="entry name" value="PKD_dom"/>
</dbReference>
<accession>A0A1F4XLH7</accession>
<gene>
    <name evidence="4" type="ORF">A2V81_00275</name>
</gene>
<evidence type="ECO:0000259" key="3">
    <source>
        <dbReference type="PROSITE" id="PS50093"/>
    </source>
</evidence>
<evidence type="ECO:0000313" key="4">
    <source>
        <dbReference type="EMBL" id="OGC82480.1"/>
    </source>
</evidence>
<dbReference type="InterPro" id="IPR013783">
    <property type="entry name" value="Ig-like_fold"/>
</dbReference>
<dbReference type="AlphaFoldDB" id="A0A1F4XLH7"/>
<dbReference type="STRING" id="1817814.A2V81_00275"/>
<keyword evidence="1" id="KW-0812">Transmembrane</keyword>
<feature type="transmembrane region" description="Helical" evidence="1">
    <location>
        <begin position="368"/>
        <end position="391"/>
    </location>
</feature>
<keyword evidence="2" id="KW-0732">Signal</keyword>
<feature type="domain" description="PKD" evidence="3">
    <location>
        <begin position="38"/>
        <end position="104"/>
    </location>
</feature>
<keyword evidence="1" id="KW-1133">Transmembrane helix</keyword>
<evidence type="ECO:0000256" key="2">
    <source>
        <dbReference type="SAM" id="SignalP"/>
    </source>
</evidence>
<dbReference type="CDD" id="cd00146">
    <property type="entry name" value="PKD"/>
    <property type="match status" value="1"/>
</dbReference>
<keyword evidence="1" id="KW-0472">Membrane</keyword>
<dbReference type="Gene3D" id="2.60.40.10">
    <property type="entry name" value="Immunoglobulins"/>
    <property type="match status" value="1"/>
</dbReference>
<reference evidence="4 5" key="1">
    <citation type="journal article" date="2016" name="Nat. Commun.">
        <title>Thousands of microbial genomes shed light on interconnected biogeochemical processes in an aquifer system.</title>
        <authorList>
            <person name="Anantharaman K."/>
            <person name="Brown C.T."/>
            <person name="Hug L.A."/>
            <person name="Sharon I."/>
            <person name="Castelle C.J."/>
            <person name="Probst A.J."/>
            <person name="Thomas B.C."/>
            <person name="Singh A."/>
            <person name="Wilkins M.J."/>
            <person name="Karaoz U."/>
            <person name="Brodie E.L."/>
            <person name="Williams K.H."/>
            <person name="Hubbard S.S."/>
            <person name="Banfield J.F."/>
        </authorList>
    </citation>
    <scope>NUCLEOTIDE SEQUENCE [LARGE SCALE GENOMIC DNA]</scope>
</reference>
<organism evidence="4 5">
    <name type="scientific">Candidatus Abawacabacteria bacterium RBG_16_42_10</name>
    <dbReference type="NCBI Taxonomy" id="1817814"/>
    <lineage>
        <taxon>Bacteria</taxon>
        <taxon>Candidatus Abawacaibacteriota</taxon>
    </lineage>
</organism>
<evidence type="ECO:0000256" key="1">
    <source>
        <dbReference type="SAM" id="Phobius"/>
    </source>
</evidence>
<dbReference type="InterPro" id="IPR035986">
    <property type="entry name" value="PKD_dom_sf"/>
</dbReference>
<sequence length="494" mass="55445">MKPLHIRLSLLFGFLALFPFISNTQAATSIDISSTQDIIKPVIDSADSVEVNKNILFDGSRSIEDKSVTNIRFLWDFGDNTVDSGVEIAHTYEEPGEYNVTLSIQYAGQTQQVQKSVFVFKQAQSILITQDYEKSDFEKLISNLKQKSISARIITLSESLSQDDQSFIEKSTFIFSTAKPADLVTSKYPTLLKNKTLVIISDDNLTTLERLSKNSFASIGAEKILLTNIEALMPQEAETMSVAEATNLTELNGILTTRKIAFVQVETQERIGITNFMLAITNYLRRNGVPDITLFLLLSIPIIATIITFFRQFVGIATLGIYTPMVFTLTFLIIGGIIGSSTFIVIAGVSIILRQIMNKIRLMYVPKMAMILIGTTLAVIGLFVASAFFNVRAFIEVDIFPLILLLTMGERFISLQLERGMRAASFLFLETIIVALIIYLLLEWQRVNIVAYPEIILLMIPLNFFIGQWTGLRLSELLRFRDLLDTAEQQESEE</sequence>
<feature type="transmembrane region" description="Helical" evidence="1">
    <location>
        <begin position="326"/>
        <end position="353"/>
    </location>
</feature>
<dbReference type="Pfam" id="PF14402">
    <property type="entry name" value="7TM_transglut"/>
    <property type="match status" value="1"/>
</dbReference>
<dbReference type="InterPro" id="IPR025840">
    <property type="entry name" value="7TM_transglut"/>
</dbReference>
<proteinExistence type="predicted"/>
<dbReference type="SUPFAM" id="SSF49299">
    <property type="entry name" value="PKD domain"/>
    <property type="match status" value="1"/>
</dbReference>
<dbReference type="Proteomes" id="UP000177614">
    <property type="component" value="Unassembled WGS sequence"/>
</dbReference>
<feature type="transmembrane region" description="Helical" evidence="1">
    <location>
        <begin position="292"/>
        <end position="314"/>
    </location>
</feature>